<keyword evidence="2" id="KW-0378">Hydrolase</keyword>
<dbReference type="InterPro" id="IPR000639">
    <property type="entry name" value="Epox_hydrolase-like"/>
</dbReference>
<dbReference type="InterPro" id="IPR029058">
    <property type="entry name" value="AB_hydrolase_fold"/>
</dbReference>
<dbReference type="EMBL" id="MFSP01000171">
    <property type="protein sequence ID" value="OGI62650.1"/>
    <property type="molecule type" value="Genomic_DNA"/>
</dbReference>
<evidence type="ECO:0000313" key="3">
    <source>
        <dbReference type="Proteomes" id="UP000179076"/>
    </source>
</evidence>
<dbReference type="Proteomes" id="UP000179076">
    <property type="component" value="Unassembled WGS sequence"/>
</dbReference>
<dbReference type="PRINTS" id="PR00111">
    <property type="entry name" value="ABHYDROLASE"/>
</dbReference>
<evidence type="ECO:0000259" key="1">
    <source>
        <dbReference type="Pfam" id="PF00561"/>
    </source>
</evidence>
<feature type="domain" description="AB hydrolase-1" evidence="1">
    <location>
        <begin position="66"/>
        <end position="294"/>
    </location>
</feature>
<dbReference type="PANTHER" id="PTHR43798">
    <property type="entry name" value="MONOACYLGLYCEROL LIPASE"/>
    <property type="match status" value="1"/>
</dbReference>
<dbReference type="AlphaFoldDB" id="A0A1F6UZ62"/>
<dbReference type="Pfam" id="PF00561">
    <property type="entry name" value="Abhydrolase_1"/>
    <property type="match status" value="1"/>
</dbReference>
<protein>
    <submittedName>
        <fullName evidence="2">Alpha/beta hydrolase</fullName>
    </submittedName>
</protein>
<dbReference type="GO" id="GO:0016020">
    <property type="term" value="C:membrane"/>
    <property type="evidence" value="ECO:0007669"/>
    <property type="project" value="TreeGrafter"/>
</dbReference>
<dbReference type="GO" id="GO:0016787">
    <property type="term" value="F:hydrolase activity"/>
    <property type="evidence" value="ECO:0007669"/>
    <property type="project" value="UniProtKB-KW"/>
</dbReference>
<accession>A0A1F6UZ62</accession>
<organism evidence="2 3">
    <name type="scientific">Candidatus Muproteobacteria bacterium RBG_16_60_9</name>
    <dbReference type="NCBI Taxonomy" id="1817755"/>
    <lineage>
        <taxon>Bacteria</taxon>
        <taxon>Pseudomonadati</taxon>
        <taxon>Pseudomonadota</taxon>
        <taxon>Candidatus Muproteobacteria</taxon>
    </lineage>
</organism>
<reference evidence="2 3" key="1">
    <citation type="journal article" date="2016" name="Nat. Commun.">
        <title>Thousands of microbial genomes shed light on interconnected biogeochemical processes in an aquifer system.</title>
        <authorList>
            <person name="Anantharaman K."/>
            <person name="Brown C.T."/>
            <person name="Hug L.A."/>
            <person name="Sharon I."/>
            <person name="Castelle C.J."/>
            <person name="Probst A.J."/>
            <person name="Thomas B.C."/>
            <person name="Singh A."/>
            <person name="Wilkins M.J."/>
            <person name="Karaoz U."/>
            <person name="Brodie E.L."/>
            <person name="Williams K.H."/>
            <person name="Hubbard S.S."/>
            <person name="Banfield J.F."/>
        </authorList>
    </citation>
    <scope>NUCLEOTIDE SEQUENCE [LARGE SCALE GENOMIC DNA]</scope>
</reference>
<comment type="caution">
    <text evidence="2">The sequence shown here is derived from an EMBL/GenBank/DDBJ whole genome shotgun (WGS) entry which is preliminary data.</text>
</comment>
<gene>
    <name evidence="2" type="ORF">A2W18_02740</name>
</gene>
<name>A0A1F6UZ62_9PROT</name>
<dbReference type="Gene3D" id="3.40.50.1820">
    <property type="entry name" value="alpha/beta hydrolase"/>
    <property type="match status" value="1"/>
</dbReference>
<proteinExistence type="predicted"/>
<dbReference type="InterPro" id="IPR000073">
    <property type="entry name" value="AB_hydrolase_1"/>
</dbReference>
<evidence type="ECO:0000313" key="2">
    <source>
        <dbReference type="EMBL" id="OGI62650.1"/>
    </source>
</evidence>
<dbReference type="SUPFAM" id="SSF53474">
    <property type="entry name" value="alpha/beta-Hydrolases"/>
    <property type="match status" value="1"/>
</dbReference>
<dbReference type="PRINTS" id="PR00412">
    <property type="entry name" value="EPOXHYDRLASE"/>
</dbReference>
<sequence>MRIVKFALAALILIIVAAIGFVYLFPEKATQLAIDSERQRAGLIRKEFVLPDGMRYVYLEGGQGEPLMLLHGFGADKDNFVRVAKFLTPHFRLIVPDHIGFGESAHPPQADYAPATQATRLHILAQALGVKRLHLGGNSMGGQIAMTYAVLYPTEVASLWLLDPAGVWSAPPSELEKTIAGTKRNPMLIKTEDEFAQLITLVMNDPPFIPPPMRNVLARERIKNYDLEARIFAQIRADSVEARVTGLTTPTLIVWGDQDRALNVATADILHKLMPNSRVVIMRGIGHLPMMERPRQSADDYLQFRGSIARGTASPATRLP</sequence>
<dbReference type="PANTHER" id="PTHR43798:SF33">
    <property type="entry name" value="HYDROLASE, PUTATIVE (AFU_ORTHOLOGUE AFUA_2G14860)-RELATED"/>
    <property type="match status" value="1"/>
</dbReference>
<dbReference type="InterPro" id="IPR050266">
    <property type="entry name" value="AB_hydrolase_sf"/>
</dbReference>